<evidence type="ECO:0000313" key="2">
    <source>
        <dbReference type="EMBL" id="MCX2939954.1"/>
    </source>
</evidence>
<organism evidence="2 3">
    <name type="scientific">Mycobacterium pinniadriaticum</name>
    <dbReference type="NCBI Taxonomy" id="2994102"/>
    <lineage>
        <taxon>Bacteria</taxon>
        <taxon>Bacillati</taxon>
        <taxon>Actinomycetota</taxon>
        <taxon>Actinomycetes</taxon>
        <taxon>Mycobacteriales</taxon>
        <taxon>Mycobacteriaceae</taxon>
        <taxon>Mycobacterium</taxon>
    </lineage>
</organism>
<dbReference type="EMBL" id="JAPJDO010000030">
    <property type="protein sequence ID" value="MCX2939954.1"/>
    <property type="molecule type" value="Genomic_DNA"/>
</dbReference>
<name>A0ABT3SLB7_9MYCO</name>
<evidence type="ECO:0000313" key="3">
    <source>
        <dbReference type="Proteomes" id="UP001300745"/>
    </source>
</evidence>
<reference evidence="2 3" key="1">
    <citation type="submission" date="2022-11" db="EMBL/GenBank/DDBJ databases">
        <title>Mycobacterium sp. nov.</title>
        <authorList>
            <person name="Papic B."/>
            <person name="Spicic S."/>
            <person name="Duvnjak S."/>
        </authorList>
    </citation>
    <scope>NUCLEOTIDE SEQUENCE [LARGE SCALE GENOMIC DNA]</scope>
    <source>
        <strain evidence="2 3">CVI_P4</strain>
    </source>
</reference>
<dbReference type="RefSeq" id="WP_265999773.1">
    <property type="nucleotide sequence ID" value="NZ_JAPJDN010000030.1"/>
</dbReference>
<proteinExistence type="predicted"/>
<dbReference type="Proteomes" id="UP001300745">
    <property type="component" value="Unassembled WGS sequence"/>
</dbReference>
<evidence type="ECO:0000256" key="1">
    <source>
        <dbReference type="SAM" id="MobiDB-lite"/>
    </source>
</evidence>
<comment type="caution">
    <text evidence="2">The sequence shown here is derived from an EMBL/GenBank/DDBJ whole genome shotgun (WGS) entry which is preliminary data.</text>
</comment>
<feature type="region of interest" description="Disordered" evidence="1">
    <location>
        <begin position="1"/>
        <end position="26"/>
    </location>
</feature>
<sequence length="45" mass="4895">MRQLGGDRRAQIPEHEAVSPRRAGLDERAMMSQVMYQPGSPAAAA</sequence>
<protein>
    <submittedName>
        <fullName evidence="2">Uncharacterized protein</fullName>
    </submittedName>
</protein>
<keyword evidence="3" id="KW-1185">Reference proteome</keyword>
<gene>
    <name evidence="2" type="ORF">ORI27_24965</name>
</gene>
<accession>A0ABT3SLB7</accession>